<keyword evidence="3 5" id="KW-0479">Metal-binding</keyword>
<dbReference type="InterPro" id="IPR001486">
    <property type="entry name" value="Hemoglobin_trunc"/>
</dbReference>
<proteinExistence type="predicted"/>
<dbReference type="Pfam" id="PF01152">
    <property type="entry name" value="Bac_globin"/>
    <property type="match status" value="1"/>
</dbReference>
<dbReference type="RefSeq" id="WP_133908341.1">
    <property type="nucleotide sequence ID" value="NZ_SOCP01000023.1"/>
</dbReference>
<dbReference type="EMBL" id="SOCP01000023">
    <property type="protein sequence ID" value="TDV40395.1"/>
    <property type="molecule type" value="Genomic_DNA"/>
</dbReference>
<keyword evidence="2 5" id="KW-0349">Heme</keyword>
<comment type="caution">
    <text evidence="7">The sequence shown here is derived from an EMBL/GenBank/DDBJ whole genome shotgun (WGS) entry which is preliminary data.</text>
</comment>
<evidence type="ECO:0000256" key="1">
    <source>
        <dbReference type="ARBA" id="ARBA00022448"/>
    </source>
</evidence>
<dbReference type="GO" id="GO:0020037">
    <property type="term" value="F:heme binding"/>
    <property type="evidence" value="ECO:0007669"/>
    <property type="project" value="InterPro"/>
</dbReference>
<dbReference type="GO" id="GO:0019825">
    <property type="term" value="F:oxygen binding"/>
    <property type="evidence" value="ECO:0007669"/>
    <property type="project" value="InterPro"/>
</dbReference>
<evidence type="ECO:0000256" key="2">
    <source>
        <dbReference type="ARBA" id="ARBA00022617"/>
    </source>
</evidence>
<dbReference type="SUPFAM" id="SSF46458">
    <property type="entry name" value="Globin-like"/>
    <property type="match status" value="1"/>
</dbReference>
<dbReference type="CDD" id="cd14775">
    <property type="entry name" value="TrHb2_O-like"/>
    <property type="match status" value="1"/>
</dbReference>
<dbReference type="Proteomes" id="UP000294927">
    <property type="component" value="Unassembled WGS sequence"/>
</dbReference>
<reference evidence="7 8" key="1">
    <citation type="submission" date="2019-03" db="EMBL/GenBank/DDBJ databases">
        <title>Genomic Encyclopedia of Archaeal and Bacterial Type Strains, Phase II (KMG-II): from individual species to whole genera.</title>
        <authorList>
            <person name="Goeker M."/>
        </authorList>
    </citation>
    <scope>NUCLEOTIDE SEQUENCE [LARGE SCALE GENOMIC DNA]</scope>
    <source>
        <strain evidence="7 8">DSM 45499</strain>
    </source>
</reference>
<sequence>MPTLYEWLGGAPALEKLFSRFYEKVPDEPLLAPLFAHMDPHHAQHVAAWVGEVFGGPKAYSSARGGHAHMISRHAGRAITEEQRRRWVNLLVDTADEVGLPTDPEFRASFVGYLEWGSRLAVVFSAPGADTPGPEEMPTWDWAKPPWQG</sequence>
<dbReference type="InterPro" id="IPR009050">
    <property type="entry name" value="Globin-like_sf"/>
</dbReference>
<evidence type="ECO:0000313" key="7">
    <source>
        <dbReference type="EMBL" id="TDV40395.1"/>
    </source>
</evidence>
<dbReference type="AlphaFoldDB" id="A0A4R7UXZ5"/>
<organism evidence="7 8">
    <name type="scientific">Actinophytocola oryzae</name>
    <dbReference type="NCBI Taxonomy" id="502181"/>
    <lineage>
        <taxon>Bacteria</taxon>
        <taxon>Bacillati</taxon>
        <taxon>Actinomycetota</taxon>
        <taxon>Actinomycetes</taxon>
        <taxon>Pseudonocardiales</taxon>
        <taxon>Pseudonocardiaceae</taxon>
    </lineage>
</organism>
<dbReference type="Gene3D" id="1.10.490.10">
    <property type="entry name" value="Globins"/>
    <property type="match status" value="1"/>
</dbReference>
<feature type="binding site" description="distal binding residue" evidence="5">
    <location>
        <position position="69"/>
    </location>
    <ligand>
        <name>heme</name>
        <dbReference type="ChEBI" id="CHEBI:30413"/>
    </ligand>
    <ligandPart>
        <name>Fe</name>
        <dbReference type="ChEBI" id="CHEBI:18248"/>
    </ligandPart>
</feature>
<dbReference type="InterPro" id="IPR012292">
    <property type="entry name" value="Globin/Proto"/>
</dbReference>
<feature type="region of interest" description="Disordered" evidence="6">
    <location>
        <begin position="130"/>
        <end position="149"/>
    </location>
</feature>
<dbReference type="GO" id="GO:0046872">
    <property type="term" value="F:metal ion binding"/>
    <property type="evidence" value="ECO:0007669"/>
    <property type="project" value="UniProtKB-KW"/>
</dbReference>
<dbReference type="OrthoDB" id="9798157at2"/>
<evidence type="ECO:0000256" key="4">
    <source>
        <dbReference type="ARBA" id="ARBA00023004"/>
    </source>
</evidence>
<evidence type="ECO:0000256" key="3">
    <source>
        <dbReference type="ARBA" id="ARBA00022723"/>
    </source>
</evidence>
<evidence type="ECO:0000256" key="6">
    <source>
        <dbReference type="SAM" id="MobiDB-lite"/>
    </source>
</evidence>
<name>A0A4R7UXZ5_9PSEU</name>
<feature type="binding site" description="distal binding residue" evidence="5">
    <location>
        <position position="45"/>
    </location>
    <ligand>
        <name>heme</name>
        <dbReference type="ChEBI" id="CHEBI:30413"/>
    </ligand>
    <ligandPart>
        <name>Fe</name>
        <dbReference type="ChEBI" id="CHEBI:18248"/>
    </ligandPart>
</feature>
<keyword evidence="4 5" id="KW-0408">Iron</keyword>
<evidence type="ECO:0000256" key="5">
    <source>
        <dbReference type="PIRSR" id="PIRSR601486-1"/>
    </source>
</evidence>
<keyword evidence="8" id="KW-1185">Reference proteome</keyword>
<evidence type="ECO:0000313" key="8">
    <source>
        <dbReference type="Proteomes" id="UP000294927"/>
    </source>
</evidence>
<gene>
    <name evidence="7" type="ORF">CLV71_123105</name>
</gene>
<accession>A0A4R7UXZ5</accession>
<keyword evidence="1" id="KW-0813">Transport</keyword>
<protein>
    <submittedName>
        <fullName evidence="7">Hemoglobin</fullName>
    </submittedName>
</protein>